<keyword evidence="4 9" id="KW-0888">Threonine protease</keyword>
<dbReference type="PRINTS" id="PR00141">
    <property type="entry name" value="PROTEASOME"/>
</dbReference>
<reference evidence="11" key="1">
    <citation type="journal article" date="2020" name="mSystems">
        <title>Genome- and Community-Level Interaction Insights into Carbon Utilization and Element Cycling Functions of Hydrothermarchaeota in Hydrothermal Sediment.</title>
        <authorList>
            <person name="Zhou Z."/>
            <person name="Liu Y."/>
            <person name="Xu W."/>
            <person name="Pan J."/>
            <person name="Luo Z.H."/>
            <person name="Li M."/>
        </authorList>
    </citation>
    <scope>NUCLEOTIDE SEQUENCE [LARGE SCALE GENOMIC DNA]</scope>
    <source>
        <strain evidence="11">SpSt-732</strain>
    </source>
</reference>
<keyword evidence="5 9" id="KW-0378">Hydrolase</keyword>
<keyword evidence="7 9" id="KW-0647">Proteasome</keyword>
<comment type="subunit">
    <text evidence="9">The 20S proteasome core is composed of 14 alpha and 14 beta subunits that assemble into four stacked heptameric rings, resulting in a barrel-shaped structure. The two inner rings, each composed of seven catalytic beta subunits, are sandwiched by two outer rings, each composed of seven alpha subunits. The catalytic chamber with the active sites is on the inside of the barrel. Has a gated structure, the ends of the cylinder being occluded by the N-termini of the alpha-subunits. Is capped at one or both ends by the proteasome regulatory ATPase, PAN.</text>
</comment>
<comment type="catalytic activity">
    <reaction evidence="1 9">
        <text>Cleavage of peptide bonds with very broad specificity.</text>
        <dbReference type="EC" id="3.4.25.1"/>
    </reaction>
</comment>
<evidence type="ECO:0000256" key="1">
    <source>
        <dbReference type="ARBA" id="ARBA00001198"/>
    </source>
</evidence>
<evidence type="ECO:0000256" key="7">
    <source>
        <dbReference type="ARBA" id="ARBA00022942"/>
    </source>
</evidence>
<dbReference type="InterPro" id="IPR029055">
    <property type="entry name" value="Ntn_hydrolases_N"/>
</dbReference>
<feature type="propeptide" id="PRO_5028547913" description="Removed in mature form; by autocatalysis" evidence="9">
    <location>
        <begin position="1"/>
        <end position="25"/>
    </location>
</feature>
<dbReference type="EMBL" id="DTFF01000024">
    <property type="protein sequence ID" value="HGI87358.1"/>
    <property type="molecule type" value="Genomic_DNA"/>
</dbReference>
<evidence type="ECO:0000256" key="3">
    <source>
        <dbReference type="ARBA" id="ARBA00022670"/>
    </source>
</evidence>
<keyword evidence="3 9" id="KW-0645">Protease</keyword>
<organism evidence="11">
    <name type="scientific">Ignisphaera aggregans</name>
    <dbReference type="NCBI Taxonomy" id="334771"/>
    <lineage>
        <taxon>Archaea</taxon>
        <taxon>Thermoproteota</taxon>
        <taxon>Thermoprotei</taxon>
        <taxon>Desulfurococcales</taxon>
        <taxon>Desulfurococcaceae</taxon>
        <taxon>Ignisphaera</taxon>
    </lineage>
</organism>
<dbReference type="PANTHER" id="PTHR32194">
    <property type="entry name" value="METALLOPROTEASE TLDD"/>
    <property type="match status" value="1"/>
</dbReference>
<evidence type="ECO:0000256" key="6">
    <source>
        <dbReference type="ARBA" id="ARBA00022813"/>
    </source>
</evidence>
<sequence length="228" mass="25132">MEHLEFETKLHLRNLKEVLERAYRGTTTVGIAFKDHVVLASDKKATAGIYIAHKNVKKIVKVDEKIAMTIAGLVADAQALADYIRAEAQYYQILNGRPMSLRGMASLLGLILNEYKYFPFIVQLILGGYDYYEGPKIFVIEPYGDVTEESIAATGSGSPVAIGIIETEYRPDLSIEESVKLAVKAIASAIARDVFTGGIGVDAVAVGKDFYQEYTFTVEEIKKLLGRT</sequence>
<dbReference type="InterPro" id="IPR023333">
    <property type="entry name" value="Proteasome_suB-type"/>
</dbReference>
<evidence type="ECO:0000313" key="11">
    <source>
        <dbReference type="EMBL" id="HGI87358.1"/>
    </source>
</evidence>
<feature type="chain" id="PRO_5028547912" description="Proteasome subunit beta" evidence="9">
    <location>
        <begin position="26"/>
        <end position="228"/>
    </location>
</feature>
<keyword evidence="6 9" id="KW-0068">Autocatalytic cleavage</keyword>
<comment type="similarity">
    <text evidence="9">Belongs to the peptidase T1B family.</text>
</comment>
<feature type="active site" description="Nucleophile" evidence="9 10">
    <location>
        <position position="26"/>
    </location>
</feature>
<dbReference type="InterPro" id="IPR000243">
    <property type="entry name" value="Pept_T1A_subB"/>
</dbReference>
<accession>A0A7C4FBX8</accession>
<comment type="function">
    <text evidence="9">Component of the proteasome core, a large protease complex with broad specificity involved in protein degradation.</text>
</comment>
<dbReference type="EC" id="3.4.25.1" evidence="9"/>
<dbReference type="Pfam" id="PF00227">
    <property type="entry name" value="Proteasome"/>
    <property type="match status" value="1"/>
</dbReference>
<keyword evidence="2 9" id="KW-0963">Cytoplasm</keyword>
<evidence type="ECO:0000256" key="10">
    <source>
        <dbReference type="PIRSR" id="PIRSR600243-1"/>
    </source>
</evidence>
<dbReference type="AlphaFoldDB" id="A0A7C4FBX8"/>
<proteinExistence type="inferred from homology"/>
<evidence type="ECO:0000256" key="9">
    <source>
        <dbReference type="HAMAP-Rule" id="MF_02113"/>
    </source>
</evidence>
<evidence type="ECO:0000256" key="5">
    <source>
        <dbReference type="ARBA" id="ARBA00022801"/>
    </source>
</evidence>
<gene>
    <name evidence="9 11" type="primary">psmB</name>
    <name evidence="11" type="ORF">ENV14_03065</name>
</gene>
<keyword evidence="8 9" id="KW-0865">Zymogen</keyword>
<comment type="subcellular location">
    <subcellularLocation>
        <location evidence="9">Cytoplasm</location>
    </subcellularLocation>
</comment>
<evidence type="ECO:0000256" key="8">
    <source>
        <dbReference type="ARBA" id="ARBA00023145"/>
    </source>
</evidence>
<evidence type="ECO:0000256" key="2">
    <source>
        <dbReference type="ARBA" id="ARBA00022490"/>
    </source>
</evidence>
<protein>
    <recommendedName>
        <fullName evidence="9">Proteasome subunit beta</fullName>
        <ecNumber evidence="9">3.4.25.1</ecNumber>
    </recommendedName>
    <alternativeName>
        <fullName evidence="9">20S proteasome beta subunit</fullName>
    </alternativeName>
    <alternativeName>
        <fullName evidence="9">Proteasome core protein PsmB</fullName>
    </alternativeName>
</protein>
<comment type="activity regulation">
    <text evidence="9">The formation of the proteasomal ATPase PAN-20S proteasome complex, via the docking of the C-termini of PAN into the intersubunit pockets in the alpha-rings, triggers opening of the gate for substrate entry. Interconversion between the open-gate and close-gate conformations leads to a dynamic regulation of the 20S proteasome proteolysis activity.</text>
</comment>
<comment type="caution">
    <text evidence="11">The sequence shown here is derived from an EMBL/GenBank/DDBJ whole genome shotgun (WGS) entry which is preliminary data.</text>
</comment>
<dbReference type="Gene3D" id="3.60.20.10">
    <property type="entry name" value="Glutamine Phosphoribosylpyrophosphate, subunit 1, domain 1"/>
    <property type="match status" value="1"/>
</dbReference>
<dbReference type="PANTHER" id="PTHR32194:SF0">
    <property type="entry name" value="ATP-DEPENDENT PROTEASE SUBUNIT HSLV"/>
    <property type="match status" value="1"/>
</dbReference>
<dbReference type="HAMAP" id="MF_02113_A">
    <property type="entry name" value="Proteasome_B_A"/>
    <property type="match status" value="1"/>
</dbReference>
<evidence type="ECO:0000256" key="4">
    <source>
        <dbReference type="ARBA" id="ARBA00022698"/>
    </source>
</evidence>
<name>A0A7C4FBX8_9CREN</name>
<dbReference type="NCBIfam" id="TIGR03634">
    <property type="entry name" value="arc_protsome_B"/>
    <property type="match status" value="1"/>
</dbReference>
<dbReference type="GO" id="GO:0010498">
    <property type="term" value="P:proteasomal protein catabolic process"/>
    <property type="evidence" value="ECO:0007669"/>
    <property type="project" value="UniProtKB-UniRule"/>
</dbReference>
<dbReference type="SUPFAM" id="SSF56235">
    <property type="entry name" value="N-terminal nucleophile aminohydrolases (Ntn hydrolases)"/>
    <property type="match status" value="1"/>
</dbReference>
<dbReference type="PROSITE" id="PS51476">
    <property type="entry name" value="PROTEASOME_BETA_2"/>
    <property type="match status" value="1"/>
</dbReference>
<dbReference type="GO" id="GO:0004298">
    <property type="term" value="F:threonine-type endopeptidase activity"/>
    <property type="evidence" value="ECO:0007669"/>
    <property type="project" value="UniProtKB-UniRule"/>
</dbReference>
<dbReference type="GO" id="GO:0005737">
    <property type="term" value="C:cytoplasm"/>
    <property type="evidence" value="ECO:0007669"/>
    <property type="project" value="UniProtKB-SubCell"/>
</dbReference>
<dbReference type="InterPro" id="IPR001353">
    <property type="entry name" value="Proteasome_sua/b"/>
</dbReference>
<dbReference type="InterPro" id="IPR019983">
    <property type="entry name" value="Pept_T1A_Psome_bsu_arc"/>
</dbReference>
<dbReference type="GO" id="GO:0019774">
    <property type="term" value="C:proteasome core complex, beta-subunit complex"/>
    <property type="evidence" value="ECO:0007669"/>
    <property type="project" value="UniProtKB-UniRule"/>
</dbReference>